<dbReference type="PANTHER" id="PTHR43673">
    <property type="entry name" value="NAD(P)H NITROREDUCTASE YDGI-RELATED"/>
    <property type="match status" value="1"/>
</dbReference>
<dbReference type="Proteomes" id="UP000095706">
    <property type="component" value="Unassembled WGS sequence"/>
</dbReference>
<dbReference type="Gene3D" id="3.40.109.10">
    <property type="entry name" value="NADH Oxidase"/>
    <property type="match status" value="2"/>
</dbReference>
<evidence type="ECO:0000256" key="2">
    <source>
        <dbReference type="ARBA" id="ARBA00023002"/>
    </source>
</evidence>
<dbReference type="InterPro" id="IPR029479">
    <property type="entry name" value="Nitroreductase"/>
</dbReference>
<organism evidence="4 5">
    <name type="scientific">Fusicatenibacter saccharivorans</name>
    <dbReference type="NCBI Taxonomy" id="1150298"/>
    <lineage>
        <taxon>Bacteria</taxon>
        <taxon>Bacillati</taxon>
        <taxon>Bacillota</taxon>
        <taxon>Clostridia</taxon>
        <taxon>Lachnospirales</taxon>
        <taxon>Lachnospiraceae</taxon>
        <taxon>Fusicatenibacter</taxon>
    </lineage>
</organism>
<dbReference type="Pfam" id="PF00881">
    <property type="entry name" value="Nitroreductase"/>
    <property type="match status" value="1"/>
</dbReference>
<protein>
    <submittedName>
        <fullName evidence="4">Dihydropteridine reductase</fullName>
    </submittedName>
</protein>
<evidence type="ECO:0000313" key="4">
    <source>
        <dbReference type="EMBL" id="CUO61614.1"/>
    </source>
</evidence>
<proteinExistence type="inferred from homology"/>
<reference evidence="4 5" key="1">
    <citation type="submission" date="2015-09" db="EMBL/GenBank/DDBJ databases">
        <authorList>
            <consortium name="Pathogen Informatics"/>
        </authorList>
    </citation>
    <scope>NUCLEOTIDE SEQUENCE [LARGE SCALE GENOMIC DNA]</scope>
    <source>
        <strain evidence="4 5">2789STDY5608849</strain>
    </source>
</reference>
<comment type="similarity">
    <text evidence="1">Belongs to the nitroreductase family.</text>
</comment>
<dbReference type="PANTHER" id="PTHR43673:SF10">
    <property type="entry name" value="NADH DEHYDROGENASE_NAD(P)H NITROREDUCTASE XCC3605-RELATED"/>
    <property type="match status" value="1"/>
</dbReference>
<dbReference type="GO" id="GO:0016491">
    <property type="term" value="F:oxidoreductase activity"/>
    <property type="evidence" value="ECO:0007669"/>
    <property type="project" value="UniProtKB-KW"/>
</dbReference>
<dbReference type="InterPro" id="IPR000415">
    <property type="entry name" value="Nitroreductase-like"/>
</dbReference>
<name>A0A174GGC0_9FIRM</name>
<gene>
    <name evidence="4" type="primary">drgA</name>
    <name evidence="4" type="ORF">ERS852406_02397</name>
</gene>
<dbReference type="SUPFAM" id="SSF55469">
    <property type="entry name" value="FMN-dependent nitroreductase-like"/>
    <property type="match status" value="1"/>
</dbReference>
<evidence type="ECO:0000259" key="3">
    <source>
        <dbReference type="Pfam" id="PF00881"/>
    </source>
</evidence>
<dbReference type="AlphaFoldDB" id="A0A174GGC0"/>
<keyword evidence="2" id="KW-0560">Oxidoreductase</keyword>
<feature type="domain" description="Nitroreductase" evidence="3">
    <location>
        <begin position="8"/>
        <end position="158"/>
    </location>
</feature>
<dbReference type="RefSeq" id="WP_055228153.1">
    <property type="nucleotide sequence ID" value="NZ_CYYV01000011.1"/>
</dbReference>
<evidence type="ECO:0000256" key="1">
    <source>
        <dbReference type="ARBA" id="ARBA00007118"/>
    </source>
</evidence>
<dbReference type="EMBL" id="CYYV01000011">
    <property type="protein sequence ID" value="CUO61614.1"/>
    <property type="molecule type" value="Genomic_DNA"/>
</dbReference>
<evidence type="ECO:0000313" key="5">
    <source>
        <dbReference type="Proteomes" id="UP000095706"/>
    </source>
</evidence>
<sequence length="178" mass="20038">MEFTKLLEERRSIRAFDPEKHVTAEQIQEIVQAAIQAPSWKNSQTTRYYALVTPEKVEKFSAKCLPEFNQKSSKGAALVVTAFVKDRSGFTQDGTPDNEVGNGWGYYDLGLHDENLILRARELGLDTLIMGIRDEKAIREALSIPENELLGAVIAVGYRAINPDKPKRKTVDDILKLF</sequence>
<accession>A0A174GGC0</accession>